<dbReference type="InterPro" id="IPR023187">
    <property type="entry name" value="Tscrpt_reg_MarR-type_CS"/>
</dbReference>
<dbReference type="SUPFAM" id="SSF46785">
    <property type="entry name" value="Winged helix' DNA-binding domain"/>
    <property type="match status" value="1"/>
</dbReference>
<dbReference type="AlphaFoldDB" id="A0A417XY16"/>
<dbReference type="PROSITE" id="PS01117">
    <property type="entry name" value="HTH_MARR_1"/>
    <property type="match status" value="1"/>
</dbReference>
<evidence type="ECO:0000256" key="3">
    <source>
        <dbReference type="ARBA" id="ARBA00023163"/>
    </source>
</evidence>
<dbReference type="PANTHER" id="PTHR33164:SF43">
    <property type="entry name" value="HTH-TYPE TRANSCRIPTIONAL REPRESSOR YETL"/>
    <property type="match status" value="1"/>
</dbReference>
<dbReference type="GO" id="GO:0003677">
    <property type="term" value="F:DNA binding"/>
    <property type="evidence" value="ECO:0007669"/>
    <property type="project" value="UniProtKB-KW"/>
</dbReference>
<dbReference type="OrthoDB" id="4629660at2"/>
<dbReference type="Gene3D" id="1.10.10.10">
    <property type="entry name" value="Winged helix-like DNA-binding domain superfamily/Winged helix DNA-binding domain"/>
    <property type="match status" value="1"/>
</dbReference>
<keyword evidence="1" id="KW-0805">Transcription regulation</keyword>
<proteinExistence type="predicted"/>
<dbReference type="InterPro" id="IPR000835">
    <property type="entry name" value="HTH_MarR-typ"/>
</dbReference>
<dbReference type="EMBL" id="QXGH01000025">
    <property type="protein sequence ID" value="RHW25303.1"/>
    <property type="molecule type" value="Genomic_DNA"/>
</dbReference>
<keyword evidence="6" id="KW-1185">Reference proteome</keyword>
<keyword evidence="2" id="KW-0238">DNA-binding</keyword>
<dbReference type="RefSeq" id="WP_118927086.1">
    <property type="nucleotide sequence ID" value="NZ_QXGH01000025.1"/>
</dbReference>
<dbReference type="InterPro" id="IPR039422">
    <property type="entry name" value="MarR/SlyA-like"/>
</dbReference>
<evidence type="ECO:0000256" key="2">
    <source>
        <dbReference type="ARBA" id="ARBA00023125"/>
    </source>
</evidence>
<name>A0A417XY16_9ACTN</name>
<comment type="caution">
    <text evidence="5">The sequence shown here is derived from an EMBL/GenBank/DDBJ whole genome shotgun (WGS) entry which is preliminary data.</text>
</comment>
<dbReference type="SMART" id="SM00347">
    <property type="entry name" value="HTH_MARR"/>
    <property type="match status" value="1"/>
</dbReference>
<organism evidence="5 6">
    <name type="scientific">Nocardioides immobilis</name>
    <dbReference type="NCBI Taxonomy" id="2049295"/>
    <lineage>
        <taxon>Bacteria</taxon>
        <taxon>Bacillati</taxon>
        <taxon>Actinomycetota</taxon>
        <taxon>Actinomycetes</taxon>
        <taxon>Propionibacteriales</taxon>
        <taxon>Nocardioidaceae</taxon>
        <taxon>Nocardioides</taxon>
    </lineage>
</organism>
<sequence>MNGDAPTSLAVRLRQAEAAIRGRLLPVLVEHGLSMEHWRIVAVVDDHPGIGMSSVAAAAVVPAATLTRHMDKLVELGLVVRHVDPADRRRVVVALSPRGRDLAALLRAEERLAAHPAALEVTGADTHLQVTG</sequence>
<evidence type="ECO:0000256" key="1">
    <source>
        <dbReference type="ARBA" id="ARBA00023015"/>
    </source>
</evidence>
<gene>
    <name evidence="5" type="ORF">D0Z08_20315</name>
</gene>
<dbReference type="InterPro" id="IPR036388">
    <property type="entry name" value="WH-like_DNA-bd_sf"/>
</dbReference>
<dbReference type="PROSITE" id="PS50995">
    <property type="entry name" value="HTH_MARR_2"/>
    <property type="match status" value="1"/>
</dbReference>
<accession>A0A417XY16</accession>
<keyword evidence="3" id="KW-0804">Transcription</keyword>
<dbReference type="InterPro" id="IPR036390">
    <property type="entry name" value="WH_DNA-bd_sf"/>
</dbReference>
<reference evidence="5 6" key="1">
    <citation type="submission" date="2018-09" db="EMBL/GenBank/DDBJ databases">
        <title>Genome sequencing of Nocardioides immobilis CCTCC AB 2017083 for comparison to Nocardioides silvaticus.</title>
        <authorList>
            <person name="Li C."/>
            <person name="Wang G."/>
        </authorList>
    </citation>
    <scope>NUCLEOTIDE SEQUENCE [LARGE SCALE GENOMIC DNA]</scope>
    <source>
        <strain evidence="5 6">CCTCC AB 2017083</strain>
    </source>
</reference>
<protein>
    <submittedName>
        <fullName evidence="5">MarR family transcriptional regulator</fullName>
    </submittedName>
</protein>
<dbReference type="Pfam" id="PF12802">
    <property type="entry name" value="MarR_2"/>
    <property type="match status" value="1"/>
</dbReference>
<dbReference type="PANTHER" id="PTHR33164">
    <property type="entry name" value="TRANSCRIPTIONAL REGULATOR, MARR FAMILY"/>
    <property type="match status" value="1"/>
</dbReference>
<dbReference type="GO" id="GO:0006950">
    <property type="term" value="P:response to stress"/>
    <property type="evidence" value="ECO:0007669"/>
    <property type="project" value="TreeGrafter"/>
</dbReference>
<evidence type="ECO:0000313" key="6">
    <source>
        <dbReference type="Proteomes" id="UP000283644"/>
    </source>
</evidence>
<feature type="domain" description="HTH marR-type" evidence="4">
    <location>
        <begin position="6"/>
        <end position="132"/>
    </location>
</feature>
<dbReference type="GO" id="GO:0003700">
    <property type="term" value="F:DNA-binding transcription factor activity"/>
    <property type="evidence" value="ECO:0007669"/>
    <property type="project" value="InterPro"/>
</dbReference>
<evidence type="ECO:0000259" key="4">
    <source>
        <dbReference type="PROSITE" id="PS50995"/>
    </source>
</evidence>
<evidence type="ECO:0000313" key="5">
    <source>
        <dbReference type="EMBL" id="RHW25303.1"/>
    </source>
</evidence>
<dbReference type="Proteomes" id="UP000283644">
    <property type="component" value="Unassembled WGS sequence"/>
</dbReference>